<reference evidence="2 3" key="1">
    <citation type="journal article" date="2024" name="Science">
        <title>Giant polyketide synthase enzymes in the biosynthesis of giant marine polyether toxins.</title>
        <authorList>
            <person name="Fallon T.R."/>
            <person name="Shende V.V."/>
            <person name="Wierzbicki I.H."/>
            <person name="Pendleton A.L."/>
            <person name="Watervoot N.F."/>
            <person name="Auber R.P."/>
            <person name="Gonzalez D.J."/>
            <person name="Wisecaver J.H."/>
            <person name="Moore B.S."/>
        </authorList>
    </citation>
    <scope>NUCLEOTIDE SEQUENCE [LARGE SCALE GENOMIC DNA]</scope>
    <source>
        <strain evidence="2 3">12B1</strain>
    </source>
</reference>
<evidence type="ECO:0000256" key="1">
    <source>
        <dbReference type="PROSITE-ProRule" id="PRU00339"/>
    </source>
</evidence>
<dbReference type="InterPro" id="IPR019734">
    <property type="entry name" value="TPR_rpt"/>
</dbReference>
<organism evidence="2 3">
    <name type="scientific">Prymnesium parvum</name>
    <name type="common">Toxic golden alga</name>
    <dbReference type="NCBI Taxonomy" id="97485"/>
    <lineage>
        <taxon>Eukaryota</taxon>
        <taxon>Haptista</taxon>
        <taxon>Haptophyta</taxon>
        <taxon>Prymnesiophyceae</taxon>
        <taxon>Prymnesiales</taxon>
        <taxon>Prymnesiaceae</taxon>
        <taxon>Prymnesium</taxon>
    </lineage>
</organism>
<dbReference type="PROSITE" id="PS50005">
    <property type="entry name" value="TPR"/>
    <property type="match status" value="1"/>
</dbReference>
<evidence type="ECO:0008006" key="4">
    <source>
        <dbReference type="Google" id="ProtNLM"/>
    </source>
</evidence>
<dbReference type="EMBL" id="JBGBPQ010000002">
    <property type="protein sequence ID" value="KAL1527612.1"/>
    <property type="molecule type" value="Genomic_DNA"/>
</dbReference>
<sequence>MDEVRGFTPEQLEDARLNLKHALDVERNLSDQERCTANRILGGTLLRLGSTFEAEERLEEALAFEEAAHGDPRSTASGREIIFMLGVVYQRTERVEDAIHSFETVMEADDSHWRSKFHLATMAVKSQMYADARELLEQVLRDEPDHQLSLQILGKLDELDACKNEEVADPE</sequence>
<dbReference type="Gene3D" id="1.25.40.10">
    <property type="entry name" value="Tetratricopeptide repeat domain"/>
    <property type="match status" value="1"/>
</dbReference>
<evidence type="ECO:0000313" key="2">
    <source>
        <dbReference type="EMBL" id="KAL1527612.1"/>
    </source>
</evidence>
<dbReference type="SUPFAM" id="SSF48452">
    <property type="entry name" value="TPR-like"/>
    <property type="match status" value="1"/>
</dbReference>
<dbReference type="Pfam" id="PF14559">
    <property type="entry name" value="TPR_19"/>
    <property type="match status" value="1"/>
</dbReference>
<comment type="caution">
    <text evidence="2">The sequence shown here is derived from an EMBL/GenBank/DDBJ whole genome shotgun (WGS) entry which is preliminary data.</text>
</comment>
<dbReference type="Proteomes" id="UP001515480">
    <property type="component" value="Unassembled WGS sequence"/>
</dbReference>
<protein>
    <recommendedName>
        <fullName evidence="4">Tetratricopeptide repeat protein</fullName>
    </recommendedName>
</protein>
<feature type="repeat" description="TPR" evidence="1">
    <location>
        <begin position="79"/>
        <end position="112"/>
    </location>
</feature>
<dbReference type="InterPro" id="IPR011990">
    <property type="entry name" value="TPR-like_helical_dom_sf"/>
</dbReference>
<accession>A0AB34K391</accession>
<evidence type="ECO:0000313" key="3">
    <source>
        <dbReference type="Proteomes" id="UP001515480"/>
    </source>
</evidence>
<keyword evidence="3" id="KW-1185">Reference proteome</keyword>
<keyword evidence="1" id="KW-0802">TPR repeat</keyword>
<dbReference type="AlphaFoldDB" id="A0AB34K391"/>
<gene>
    <name evidence="2" type="ORF">AB1Y20_008998</name>
</gene>
<proteinExistence type="predicted"/>
<name>A0AB34K391_PRYPA</name>